<name>A0A699VH72_TANCI</name>
<comment type="caution">
    <text evidence="1">The sequence shown here is derived from an EMBL/GenBank/DDBJ whole genome shotgun (WGS) entry which is preliminary data.</text>
</comment>
<organism evidence="1">
    <name type="scientific">Tanacetum cinerariifolium</name>
    <name type="common">Dalmatian daisy</name>
    <name type="synonym">Chrysanthemum cinerariifolium</name>
    <dbReference type="NCBI Taxonomy" id="118510"/>
    <lineage>
        <taxon>Eukaryota</taxon>
        <taxon>Viridiplantae</taxon>
        <taxon>Streptophyta</taxon>
        <taxon>Embryophyta</taxon>
        <taxon>Tracheophyta</taxon>
        <taxon>Spermatophyta</taxon>
        <taxon>Magnoliopsida</taxon>
        <taxon>eudicotyledons</taxon>
        <taxon>Gunneridae</taxon>
        <taxon>Pentapetalae</taxon>
        <taxon>asterids</taxon>
        <taxon>campanulids</taxon>
        <taxon>Asterales</taxon>
        <taxon>Asteraceae</taxon>
        <taxon>Asteroideae</taxon>
        <taxon>Anthemideae</taxon>
        <taxon>Anthemidinae</taxon>
        <taxon>Tanacetum</taxon>
    </lineage>
</organism>
<feature type="non-terminal residue" evidence="1">
    <location>
        <position position="1"/>
    </location>
</feature>
<reference evidence="1" key="1">
    <citation type="journal article" date="2019" name="Sci. Rep.">
        <title>Draft genome of Tanacetum cinerariifolium, the natural source of mosquito coil.</title>
        <authorList>
            <person name="Yamashiro T."/>
            <person name="Shiraishi A."/>
            <person name="Satake H."/>
            <person name="Nakayama K."/>
        </authorList>
    </citation>
    <scope>NUCLEOTIDE SEQUENCE</scope>
</reference>
<sequence length="96" mass="10769">HDDLGYPVSTVEAAADYVDTVDLLGRTNQKFKGQCINVEPVHDEVGELAKFCSSHNPVMVVSLAGKIIQDAERFKHWVDLRHLFQTPDVRVPPSNR</sequence>
<accession>A0A699VH72</accession>
<protein>
    <submittedName>
        <fullName evidence="1">Uncharacterized protein</fullName>
    </submittedName>
</protein>
<proteinExistence type="predicted"/>
<gene>
    <name evidence="1" type="ORF">Tci_905582</name>
</gene>
<dbReference type="AlphaFoldDB" id="A0A699VH72"/>
<evidence type="ECO:0000313" key="1">
    <source>
        <dbReference type="EMBL" id="GFD33613.1"/>
    </source>
</evidence>
<dbReference type="EMBL" id="BKCJ011437447">
    <property type="protein sequence ID" value="GFD33613.1"/>
    <property type="molecule type" value="Genomic_DNA"/>
</dbReference>